<gene>
    <name evidence="3" type="ORF">CF165_49405</name>
</gene>
<evidence type="ECO:0000256" key="1">
    <source>
        <dbReference type="SAM" id="Phobius"/>
    </source>
</evidence>
<reference evidence="4" key="1">
    <citation type="submission" date="2017-07" db="EMBL/GenBank/DDBJ databases">
        <title>Comparative genome mining reveals phylogenetic distribution patterns of secondary metabolites in Amycolatopsis.</title>
        <authorList>
            <person name="Adamek M."/>
            <person name="Alanjary M."/>
            <person name="Sales-Ortells H."/>
            <person name="Goodfellow M."/>
            <person name="Bull A.T."/>
            <person name="Kalinowski J."/>
            <person name="Ziemert N."/>
        </authorList>
    </citation>
    <scope>NUCLEOTIDE SEQUENCE [LARGE SCALE GENOMIC DNA]</scope>
    <source>
        <strain evidence="4">H5</strain>
    </source>
</reference>
<dbReference type="CDD" id="cd07043">
    <property type="entry name" value="STAS_anti-anti-sigma_factors"/>
    <property type="match status" value="1"/>
</dbReference>
<dbReference type="SUPFAM" id="SSF52091">
    <property type="entry name" value="SpoIIaa-like"/>
    <property type="match status" value="1"/>
</dbReference>
<keyword evidence="4" id="KW-1185">Reference proteome</keyword>
<name>A0A229SK11_9PSEU</name>
<keyword evidence="1" id="KW-0472">Membrane</keyword>
<organism evidence="3 4">
    <name type="scientific">Amycolatopsis vastitatis</name>
    <dbReference type="NCBI Taxonomy" id="1905142"/>
    <lineage>
        <taxon>Bacteria</taxon>
        <taxon>Bacillati</taxon>
        <taxon>Actinomycetota</taxon>
        <taxon>Actinomycetes</taxon>
        <taxon>Pseudonocardiales</taxon>
        <taxon>Pseudonocardiaceae</taxon>
        <taxon>Amycolatopsis</taxon>
    </lineage>
</organism>
<proteinExistence type="predicted"/>
<keyword evidence="1" id="KW-1133">Transmembrane helix</keyword>
<dbReference type="EMBL" id="NMUL01000101">
    <property type="protein sequence ID" value="OXM59099.1"/>
    <property type="molecule type" value="Genomic_DNA"/>
</dbReference>
<evidence type="ECO:0000313" key="3">
    <source>
        <dbReference type="EMBL" id="OXM59099.1"/>
    </source>
</evidence>
<protein>
    <recommendedName>
        <fullName evidence="2">STAS domain-containing protein</fullName>
    </recommendedName>
</protein>
<evidence type="ECO:0000313" key="4">
    <source>
        <dbReference type="Proteomes" id="UP000215199"/>
    </source>
</evidence>
<dbReference type="Pfam" id="PF13466">
    <property type="entry name" value="STAS_2"/>
    <property type="match status" value="1"/>
</dbReference>
<comment type="caution">
    <text evidence="3">The sequence shown here is derived from an EMBL/GenBank/DDBJ whole genome shotgun (WGS) entry which is preliminary data.</text>
</comment>
<dbReference type="Gene3D" id="3.30.750.24">
    <property type="entry name" value="STAS domain"/>
    <property type="match status" value="1"/>
</dbReference>
<feature type="domain" description="STAS" evidence="2">
    <location>
        <begin position="64"/>
        <end position="173"/>
    </location>
</feature>
<sequence>MTRDEAAAMLLRPVTGCTVVVQRFSLEPERRISPTRSHDGFEEAMLMSLMSVPRPRDPRCRPVASFAVTRTAEASVVAAAGELDLTVTGHLAVLLAQELRRQPPALVCDMSAVDFCAARVLTILINAVAGAAVTGVPFAVAGRRRALLRPITALGLEQDLPVHESVADAVDWLASPHPTGLDTHGDARPG</sequence>
<feature type="transmembrane region" description="Helical" evidence="1">
    <location>
        <begin position="120"/>
        <end position="141"/>
    </location>
</feature>
<dbReference type="InterPro" id="IPR002645">
    <property type="entry name" value="STAS_dom"/>
</dbReference>
<accession>A0A229SK11</accession>
<dbReference type="PROSITE" id="PS50801">
    <property type="entry name" value="STAS"/>
    <property type="match status" value="1"/>
</dbReference>
<dbReference type="AlphaFoldDB" id="A0A229SK11"/>
<dbReference type="InterPro" id="IPR036513">
    <property type="entry name" value="STAS_dom_sf"/>
</dbReference>
<evidence type="ECO:0000259" key="2">
    <source>
        <dbReference type="PROSITE" id="PS50801"/>
    </source>
</evidence>
<dbReference type="InterPro" id="IPR058548">
    <property type="entry name" value="MlaB-like_STAS"/>
</dbReference>
<dbReference type="Proteomes" id="UP000215199">
    <property type="component" value="Unassembled WGS sequence"/>
</dbReference>
<keyword evidence="1" id="KW-0812">Transmembrane</keyword>